<dbReference type="RefSeq" id="WP_379983316.1">
    <property type="nucleotide sequence ID" value="NZ_JADIKD010000012.1"/>
</dbReference>
<reference evidence="1 2" key="1">
    <citation type="submission" date="2020-10" db="EMBL/GenBank/DDBJ databases">
        <title>Phylogeny of dyella-like bacteria.</title>
        <authorList>
            <person name="Fu J."/>
        </authorList>
    </citation>
    <scope>NUCLEOTIDE SEQUENCE [LARGE SCALE GENOMIC DNA]</scope>
    <source>
        <strain evidence="1 2">BB4</strain>
    </source>
</reference>
<protein>
    <submittedName>
        <fullName evidence="1">Uncharacterized protein</fullName>
    </submittedName>
</protein>
<gene>
    <name evidence="1" type="ORF">ISS97_17430</name>
</gene>
<organism evidence="1 2">
    <name type="scientific">Dyella koreensis</name>
    <dbReference type="NCBI Taxonomy" id="311235"/>
    <lineage>
        <taxon>Bacteria</taxon>
        <taxon>Pseudomonadati</taxon>
        <taxon>Pseudomonadota</taxon>
        <taxon>Gammaproteobacteria</taxon>
        <taxon>Lysobacterales</taxon>
        <taxon>Rhodanobacteraceae</taxon>
        <taxon>Dyella</taxon>
    </lineage>
</organism>
<proteinExistence type="predicted"/>
<accession>A0ABW8KA66</accession>
<comment type="caution">
    <text evidence="1">The sequence shown here is derived from an EMBL/GenBank/DDBJ whole genome shotgun (WGS) entry which is preliminary data.</text>
</comment>
<evidence type="ECO:0000313" key="2">
    <source>
        <dbReference type="Proteomes" id="UP001620408"/>
    </source>
</evidence>
<sequence>MPKRNWTWAAVKEGNTTVGRVNYSSSDRTKYRAFKTEANAPRDATTKFGHRQVNHAGGSIKKAYASAKLRQRPTNSARAALAAIAVLNPGYNPVPANKSHLIPDKFGAPNMTQNLSNERESINLSGHKLIENRIGRLMTAASGGNTHHATIRGGIVVRETFDAAGQPKGRQYMVSIKNRTTGNRTFHKLTFNRS</sequence>
<name>A0ABW8KA66_9GAMM</name>
<evidence type="ECO:0000313" key="1">
    <source>
        <dbReference type="EMBL" id="MFK2919056.1"/>
    </source>
</evidence>
<dbReference type="EMBL" id="JADIKD010000012">
    <property type="protein sequence ID" value="MFK2919056.1"/>
    <property type="molecule type" value="Genomic_DNA"/>
</dbReference>
<keyword evidence="2" id="KW-1185">Reference proteome</keyword>
<dbReference type="Proteomes" id="UP001620408">
    <property type="component" value="Unassembled WGS sequence"/>
</dbReference>